<comment type="caution">
    <text evidence="8">The sequence shown here is derived from an EMBL/GenBank/DDBJ whole genome shotgun (WGS) entry which is preliminary data.</text>
</comment>
<dbReference type="EMBL" id="BSOJ01000019">
    <property type="protein sequence ID" value="GLR26878.1"/>
    <property type="molecule type" value="Genomic_DNA"/>
</dbReference>
<organism evidence="8 9">
    <name type="scientific">Limnobacter litoralis</name>
    <dbReference type="NCBI Taxonomy" id="481366"/>
    <lineage>
        <taxon>Bacteria</taxon>
        <taxon>Pseudomonadati</taxon>
        <taxon>Pseudomonadota</taxon>
        <taxon>Betaproteobacteria</taxon>
        <taxon>Burkholderiales</taxon>
        <taxon>Burkholderiaceae</taxon>
        <taxon>Limnobacter</taxon>
    </lineage>
</organism>
<keyword evidence="3 6" id="KW-0812">Transmembrane</keyword>
<feature type="transmembrane region" description="Helical" evidence="6">
    <location>
        <begin position="109"/>
        <end position="126"/>
    </location>
</feature>
<protein>
    <recommendedName>
        <fullName evidence="7">Type II secretion system protein GspF domain-containing protein</fullName>
    </recommendedName>
</protein>
<dbReference type="PANTHER" id="PTHR35007">
    <property type="entry name" value="INTEGRAL MEMBRANE PROTEIN-RELATED"/>
    <property type="match status" value="1"/>
</dbReference>
<evidence type="ECO:0000256" key="6">
    <source>
        <dbReference type="SAM" id="Phobius"/>
    </source>
</evidence>
<dbReference type="Proteomes" id="UP001156664">
    <property type="component" value="Unassembled WGS sequence"/>
</dbReference>
<keyword evidence="2" id="KW-1003">Cell membrane</keyword>
<sequence length="318" mass="34863">MLSHDNLILLGSLLIGFGLVAVALSLMNQGSKRDKALQRIEQYLTDRRRVQMVPGVKPEIASGSLTGRLDTLSAKFSQSKAFKHFVDPEDRKLLGKAGFGTEEDLGRFVLARIILGVSGLILGYLLNLKAGYSSTAVIQVVAIAGLGFMAPKWILKMIAEGRETAFERELVAIVDVMRLLQGVGLSVDQSIEIMATQLRDLVPITARMLRRAQPQVKSGVPWNVILKKMCETYTSEEFRSFVTVLGQIEKFGGAVQEPLRQFSERLVEKERANAKEFMGKLTVKLTGIMVVTMLPALLIMTGGPGIISIMRAFARVGG</sequence>
<name>A0ABQ5YVC7_9BURK</name>
<dbReference type="Pfam" id="PF00482">
    <property type="entry name" value="T2SSF"/>
    <property type="match status" value="1"/>
</dbReference>
<evidence type="ECO:0000256" key="4">
    <source>
        <dbReference type="ARBA" id="ARBA00022989"/>
    </source>
</evidence>
<evidence type="ECO:0000256" key="5">
    <source>
        <dbReference type="ARBA" id="ARBA00023136"/>
    </source>
</evidence>
<feature type="transmembrane region" description="Helical" evidence="6">
    <location>
        <begin position="6"/>
        <end position="27"/>
    </location>
</feature>
<comment type="subcellular location">
    <subcellularLocation>
        <location evidence="1">Cell membrane</location>
        <topology evidence="1">Multi-pass membrane protein</topology>
    </subcellularLocation>
</comment>
<feature type="transmembrane region" description="Helical" evidence="6">
    <location>
        <begin position="132"/>
        <end position="150"/>
    </location>
</feature>
<evidence type="ECO:0000256" key="3">
    <source>
        <dbReference type="ARBA" id="ARBA00022692"/>
    </source>
</evidence>
<dbReference type="InterPro" id="IPR018076">
    <property type="entry name" value="T2SS_GspF_dom"/>
</dbReference>
<evidence type="ECO:0000256" key="2">
    <source>
        <dbReference type="ARBA" id="ARBA00022475"/>
    </source>
</evidence>
<reference evidence="9" key="1">
    <citation type="journal article" date="2019" name="Int. J. Syst. Evol. Microbiol.">
        <title>The Global Catalogue of Microorganisms (GCM) 10K type strain sequencing project: providing services to taxonomists for standard genome sequencing and annotation.</title>
        <authorList>
            <consortium name="The Broad Institute Genomics Platform"/>
            <consortium name="The Broad Institute Genome Sequencing Center for Infectious Disease"/>
            <person name="Wu L."/>
            <person name="Ma J."/>
        </authorList>
    </citation>
    <scope>NUCLEOTIDE SEQUENCE [LARGE SCALE GENOMIC DNA]</scope>
    <source>
        <strain evidence="9">NBRC 105857</strain>
    </source>
</reference>
<proteinExistence type="predicted"/>
<dbReference type="RefSeq" id="WP_284281564.1">
    <property type="nucleotide sequence ID" value="NZ_BSOJ01000019.1"/>
</dbReference>
<dbReference type="PANTHER" id="PTHR35007:SF2">
    <property type="entry name" value="PILUS ASSEMBLE PROTEIN"/>
    <property type="match status" value="1"/>
</dbReference>
<feature type="transmembrane region" description="Helical" evidence="6">
    <location>
        <begin position="285"/>
        <end position="310"/>
    </location>
</feature>
<keyword evidence="4 6" id="KW-1133">Transmembrane helix</keyword>
<evidence type="ECO:0000256" key="1">
    <source>
        <dbReference type="ARBA" id="ARBA00004651"/>
    </source>
</evidence>
<keyword evidence="9" id="KW-1185">Reference proteome</keyword>
<evidence type="ECO:0000313" key="9">
    <source>
        <dbReference type="Proteomes" id="UP001156664"/>
    </source>
</evidence>
<gene>
    <name evidence="8" type="ORF">GCM10007875_19680</name>
</gene>
<evidence type="ECO:0000259" key="7">
    <source>
        <dbReference type="Pfam" id="PF00482"/>
    </source>
</evidence>
<accession>A0ABQ5YVC7</accession>
<evidence type="ECO:0000313" key="8">
    <source>
        <dbReference type="EMBL" id="GLR26878.1"/>
    </source>
</evidence>
<keyword evidence="5 6" id="KW-0472">Membrane</keyword>
<feature type="domain" description="Type II secretion system protein GspF" evidence="7">
    <location>
        <begin position="175"/>
        <end position="300"/>
    </location>
</feature>